<evidence type="ECO:0000256" key="4">
    <source>
        <dbReference type="ARBA" id="ARBA00022989"/>
    </source>
</evidence>
<feature type="transmembrane region" description="Helical" evidence="6">
    <location>
        <begin position="258"/>
        <end position="283"/>
    </location>
</feature>
<protein>
    <submittedName>
        <fullName evidence="7">O-antigen/teichoic acid export membrane protein</fullName>
    </submittedName>
</protein>
<feature type="transmembrane region" description="Helical" evidence="6">
    <location>
        <begin position="398"/>
        <end position="422"/>
    </location>
</feature>
<feature type="transmembrane region" description="Helical" evidence="6">
    <location>
        <begin position="125"/>
        <end position="146"/>
    </location>
</feature>
<dbReference type="RefSeq" id="WP_348717643.1">
    <property type="nucleotide sequence ID" value="NZ_CAXJIO010000013.1"/>
</dbReference>
<feature type="transmembrane region" description="Helical" evidence="6">
    <location>
        <begin position="372"/>
        <end position="392"/>
    </location>
</feature>
<evidence type="ECO:0000313" key="8">
    <source>
        <dbReference type="Proteomes" id="UP001497527"/>
    </source>
</evidence>
<evidence type="ECO:0000313" key="7">
    <source>
        <dbReference type="EMBL" id="CAL2103434.1"/>
    </source>
</evidence>
<evidence type="ECO:0000256" key="5">
    <source>
        <dbReference type="ARBA" id="ARBA00023136"/>
    </source>
</evidence>
<dbReference type="Proteomes" id="UP001497527">
    <property type="component" value="Unassembled WGS sequence"/>
</dbReference>
<feature type="transmembrane region" description="Helical" evidence="6">
    <location>
        <begin position="337"/>
        <end position="360"/>
    </location>
</feature>
<feature type="transmembrane region" description="Helical" evidence="6">
    <location>
        <begin position="38"/>
        <end position="59"/>
    </location>
</feature>
<dbReference type="EMBL" id="CAXJIO010000013">
    <property type="protein sequence ID" value="CAL2103434.1"/>
    <property type="molecule type" value="Genomic_DNA"/>
</dbReference>
<dbReference type="InterPro" id="IPR050833">
    <property type="entry name" value="Poly_Biosynth_Transport"/>
</dbReference>
<reference evidence="7 8" key="1">
    <citation type="submission" date="2024-05" db="EMBL/GenBank/DDBJ databases">
        <authorList>
            <person name="Duchaud E."/>
        </authorList>
    </citation>
    <scope>NUCLEOTIDE SEQUENCE [LARGE SCALE GENOMIC DNA]</scope>
    <source>
        <strain evidence="7">Ena-SAMPLE-TAB-13-05-2024-13:56:06:370-140308</strain>
    </source>
</reference>
<dbReference type="InterPro" id="IPR002797">
    <property type="entry name" value="Polysacc_synth"/>
</dbReference>
<evidence type="ECO:0000256" key="3">
    <source>
        <dbReference type="ARBA" id="ARBA00022692"/>
    </source>
</evidence>
<evidence type="ECO:0000256" key="1">
    <source>
        <dbReference type="ARBA" id="ARBA00004651"/>
    </source>
</evidence>
<comment type="subcellular location">
    <subcellularLocation>
        <location evidence="1">Cell membrane</location>
        <topology evidence="1">Multi-pass membrane protein</topology>
    </subcellularLocation>
</comment>
<comment type="caution">
    <text evidence="7">The sequence shown here is derived from an EMBL/GenBank/DDBJ whole genome shotgun (WGS) entry which is preliminary data.</text>
</comment>
<proteinExistence type="predicted"/>
<accession>A0ABP1EYK5</accession>
<keyword evidence="4 6" id="KW-1133">Transmembrane helix</keyword>
<feature type="transmembrane region" description="Helical" evidence="6">
    <location>
        <begin position="12"/>
        <end position="32"/>
    </location>
</feature>
<feature type="transmembrane region" description="Helical" evidence="6">
    <location>
        <begin position="224"/>
        <end position="242"/>
    </location>
</feature>
<feature type="transmembrane region" description="Helical" evidence="6">
    <location>
        <begin position="158"/>
        <end position="178"/>
    </location>
</feature>
<keyword evidence="3 6" id="KW-0812">Transmembrane</keyword>
<dbReference type="Pfam" id="PF01943">
    <property type="entry name" value="Polysacc_synt"/>
    <property type="match status" value="1"/>
</dbReference>
<sequence length="499" mass="55648">MSQLKKGAILSYINILVTNIVGLLLTPFIVKSLGDSEYGLYTLVGSFIAYFSLMDLGLNNTVIRFVAKYRTQKDKKGEENFLATIMLIYFAIALLIVALGIIMYFNLTSIYGESLSPSELHKAKIMFVILIFNVAITIPGGAFIAISSGYERFVFPRMTILIKYIVRSLLLVLLLSLGGDAVSIVVLDTVVNVLFIAINGVFVLGNLKVKIRLHSLNKELLSEVFSYSTWIFVLAIIAQFQWQSGQLVLGALKGTTVVAIYAVGVMLGTYYGAFASAFSSLLLPKATKMLYNNSSHEEINNMFIRIGRITLMILLLILGGFILYGQQFVKLWLGETYLLSWKIALFIMIVITIPLSQSFANSILEASKKIKFKAIIALSAITIGMILGAFLAKEYNAMGMIFGILLGRFLSELILNIYYVYAVKLNVLKFLIEVFLKNMLVFVLVLALGFLIDKIPGEGWINFGGKIFAYAITFLSLFYIFAMQKEEKLIVEKLIKIKL</sequence>
<feature type="transmembrane region" description="Helical" evidence="6">
    <location>
        <begin position="434"/>
        <end position="452"/>
    </location>
</feature>
<keyword evidence="5 6" id="KW-0472">Membrane</keyword>
<organism evidence="7 8">
    <name type="scientific">Tenacibaculum polynesiense</name>
    <dbReference type="NCBI Taxonomy" id="3137857"/>
    <lineage>
        <taxon>Bacteria</taxon>
        <taxon>Pseudomonadati</taxon>
        <taxon>Bacteroidota</taxon>
        <taxon>Flavobacteriia</taxon>
        <taxon>Flavobacteriales</taxon>
        <taxon>Flavobacteriaceae</taxon>
        <taxon>Tenacibaculum</taxon>
    </lineage>
</organism>
<gene>
    <name evidence="7" type="ORF">T190423A01A_40027</name>
</gene>
<keyword evidence="8" id="KW-1185">Reference proteome</keyword>
<dbReference type="PANTHER" id="PTHR30250">
    <property type="entry name" value="PST FAMILY PREDICTED COLANIC ACID TRANSPORTER"/>
    <property type="match status" value="1"/>
</dbReference>
<name>A0ABP1EYK5_9FLAO</name>
<keyword evidence="2" id="KW-1003">Cell membrane</keyword>
<dbReference type="PANTHER" id="PTHR30250:SF26">
    <property type="entry name" value="PSMA PROTEIN"/>
    <property type="match status" value="1"/>
</dbReference>
<feature type="transmembrane region" description="Helical" evidence="6">
    <location>
        <begin position="467"/>
        <end position="483"/>
    </location>
</feature>
<feature type="transmembrane region" description="Helical" evidence="6">
    <location>
        <begin position="80"/>
        <end position="105"/>
    </location>
</feature>
<feature type="transmembrane region" description="Helical" evidence="6">
    <location>
        <begin position="184"/>
        <end position="204"/>
    </location>
</feature>
<evidence type="ECO:0000256" key="6">
    <source>
        <dbReference type="SAM" id="Phobius"/>
    </source>
</evidence>
<feature type="transmembrane region" description="Helical" evidence="6">
    <location>
        <begin position="303"/>
        <end position="325"/>
    </location>
</feature>
<evidence type="ECO:0000256" key="2">
    <source>
        <dbReference type="ARBA" id="ARBA00022475"/>
    </source>
</evidence>